<dbReference type="Pfam" id="PF00704">
    <property type="entry name" value="Glyco_hydro_18"/>
    <property type="match status" value="1"/>
</dbReference>
<dbReference type="GO" id="GO:0005975">
    <property type="term" value="P:carbohydrate metabolic process"/>
    <property type="evidence" value="ECO:0007669"/>
    <property type="project" value="InterPro"/>
</dbReference>
<feature type="chain" id="PRO_5034147812" evidence="5">
    <location>
        <begin position="24"/>
        <end position="409"/>
    </location>
</feature>
<evidence type="ECO:0000256" key="5">
    <source>
        <dbReference type="SAM" id="SignalP"/>
    </source>
</evidence>
<evidence type="ECO:0000256" key="2">
    <source>
        <dbReference type="ARBA" id="ARBA00022801"/>
    </source>
</evidence>
<feature type="domain" description="GH18" evidence="6">
    <location>
        <begin position="40"/>
        <end position="409"/>
    </location>
</feature>
<evidence type="ECO:0000256" key="3">
    <source>
        <dbReference type="ARBA" id="ARBA00023180"/>
    </source>
</evidence>
<dbReference type="Gene3D" id="3.10.50.10">
    <property type="match status" value="1"/>
</dbReference>
<evidence type="ECO:0000313" key="7">
    <source>
        <dbReference type="EMBL" id="CAG6720862.1"/>
    </source>
</evidence>
<dbReference type="InterPro" id="IPR017853">
    <property type="entry name" value="GH"/>
</dbReference>
<reference evidence="7" key="1">
    <citation type="submission" date="2021-05" db="EMBL/GenBank/DDBJ databases">
        <authorList>
            <person name="Alioto T."/>
            <person name="Alioto T."/>
            <person name="Gomez Garrido J."/>
        </authorList>
    </citation>
    <scope>NUCLEOTIDE SEQUENCE</scope>
</reference>
<accession>A0A8D8VDP0</accession>
<keyword evidence="1 5" id="KW-0732">Signal</keyword>
<feature type="signal peptide" evidence="5">
    <location>
        <begin position="1"/>
        <end position="23"/>
    </location>
</feature>
<keyword evidence="2" id="KW-0378">Hydrolase</keyword>
<evidence type="ECO:0000259" key="6">
    <source>
        <dbReference type="PROSITE" id="PS51910"/>
    </source>
</evidence>
<dbReference type="GO" id="GO:0005576">
    <property type="term" value="C:extracellular region"/>
    <property type="evidence" value="ECO:0007669"/>
    <property type="project" value="TreeGrafter"/>
</dbReference>
<dbReference type="PROSITE" id="PS51910">
    <property type="entry name" value="GH18_2"/>
    <property type="match status" value="1"/>
</dbReference>
<dbReference type="EMBL" id="HBUF01361231">
    <property type="protein sequence ID" value="CAG6720862.1"/>
    <property type="molecule type" value="Transcribed_RNA"/>
</dbReference>
<dbReference type="InterPro" id="IPR050314">
    <property type="entry name" value="Glycosyl_Hydrlase_18"/>
</dbReference>
<dbReference type="GO" id="GO:0006032">
    <property type="term" value="P:chitin catabolic process"/>
    <property type="evidence" value="ECO:0007669"/>
    <property type="project" value="TreeGrafter"/>
</dbReference>
<sequence length="409" mass="44939">MNYLFTIALSALVAIICCGETSCDETTTPRISLNTPTYRRAKICYFANWAFSRTGPSGNFTPEDIDFSSCDFICYAFAGLNKETYKIQVTDKSADLSDNGGQGLIAKVVSLANSSSAQGVLISLGGWGESNSTAYPTLFTNETLQDEFVQDSVQFLKKYGFIGLDLDYEYPQCPQGTCNPGTAEKEGFSKLIVKLRTEYKKHHFYLTAAVSANVGNIDKYYEPKVLNDNLDWIGLMTYDYHVQSEPNVGLTAPFFQYGSEPATLNVKSTVEAWISKGVSANKLVLGIPLYGVSYTLADKNKTTIGSPAAGPGKEKRALFYNEICPLKNQGWTEVSSENGKPIGGTYAYKDDQWVGYDSVTDVEAKGKYILDKDLQGYMVWELAEDDFRGLCGAGKYPLLKALAKSVTTQ</sequence>
<name>A0A8D8VDP0_9HEMI</name>
<keyword evidence="3" id="KW-0325">Glycoprotein</keyword>
<dbReference type="SUPFAM" id="SSF54556">
    <property type="entry name" value="Chitinase insertion domain"/>
    <property type="match status" value="1"/>
</dbReference>
<dbReference type="InterPro" id="IPR011583">
    <property type="entry name" value="Chitinase_II/V-like_cat"/>
</dbReference>
<dbReference type="Gene3D" id="3.20.20.80">
    <property type="entry name" value="Glycosidases"/>
    <property type="match status" value="1"/>
</dbReference>
<evidence type="ECO:0000256" key="4">
    <source>
        <dbReference type="ARBA" id="ARBA00023295"/>
    </source>
</evidence>
<dbReference type="InterPro" id="IPR001223">
    <property type="entry name" value="Glyco_hydro18_cat"/>
</dbReference>
<proteinExistence type="predicted"/>
<dbReference type="AlphaFoldDB" id="A0A8D8VDP0"/>
<dbReference type="SMART" id="SM00636">
    <property type="entry name" value="Glyco_18"/>
    <property type="match status" value="1"/>
</dbReference>
<evidence type="ECO:0000256" key="1">
    <source>
        <dbReference type="ARBA" id="ARBA00022729"/>
    </source>
</evidence>
<dbReference type="PANTHER" id="PTHR11177">
    <property type="entry name" value="CHITINASE"/>
    <property type="match status" value="1"/>
</dbReference>
<dbReference type="InterPro" id="IPR029070">
    <property type="entry name" value="Chitinase_insertion_sf"/>
</dbReference>
<protein>
    <submittedName>
        <fullName evidence="7">Probable chitinase 3</fullName>
    </submittedName>
</protein>
<keyword evidence="4" id="KW-0326">Glycosidase</keyword>
<organism evidence="7">
    <name type="scientific">Cacopsylla melanoneura</name>
    <dbReference type="NCBI Taxonomy" id="428564"/>
    <lineage>
        <taxon>Eukaryota</taxon>
        <taxon>Metazoa</taxon>
        <taxon>Ecdysozoa</taxon>
        <taxon>Arthropoda</taxon>
        <taxon>Hexapoda</taxon>
        <taxon>Insecta</taxon>
        <taxon>Pterygota</taxon>
        <taxon>Neoptera</taxon>
        <taxon>Paraneoptera</taxon>
        <taxon>Hemiptera</taxon>
        <taxon>Sternorrhyncha</taxon>
        <taxon>Psylloidea</taxon>
        <taxon>Psyllidae</taxon>
        <taxon>Psyllinae</taxon>
        <taxon>Cacopsylla</taxon>
    </lineage>
</organism>
<dbReference type="GO" id="GO:0004568">
    <property type="term" value="F:chitinase activity"/>
    <property type="evidence" value="ECO:0007669"/>
    <property type="project" value="TreeGrafter"/>
</dbReference>
<dbReference type="SUPFAM" id="SSF51445">
    <property type="entry name" value="(Trans)glycosidases"/>
    <property type="match status" value="1"/>
</dbReference>
<dbReference type="PANTHER" id="PTHR11177:SF360">
    <property type="entry name" value="CHITINASE 4-RELATED"/>
    <property type="match status" value="1"/>
</dbReference>
<dbReference type="FunFam" id="3.10.50.10:FF:000003">
    <property type="entry name" value="Class V chitinase CHIT5b"/>
    <property type="match status" value="1"/>
</dbReference>
<dbReference type="GO" id="GO:0008061">
    <property type="term" value="F:chitin binding"/>
    <property type="evidence" value="ECO:0007669"/>
    <property type="project" value="InterPro"/>
</dbReference>